<gene>
    <name evidence="9" type="ORF">BFJ63_vAg8315</name>
</gene>
<evidence type="ECO:0000256" key="1">
    <source>
        <dbReference type="ARBA" id="ARBA00004123"/>
    </source>
</evidence>
<feature type="domain" description="RNA polymerase Rpb7-like N-terminal" evidence="7">
    <location>
        <begin position="47"/>
        <end position="102"/>
    </location>
</feature>
<protein>
    <recommendedName>
        <fullName evidence="6">DNA-directed RNA polymerase subunit</fullName>
    </recommendedName>
</protein>
<comment type="caution">
    <text evidence="9">The sequence shown here is derived from an EMBL/GenBank/DDBJ whole genome shotgun (WGS) entry which is preliminary data.</text>
</comment>
<keyword evidence="3 6" id="KW-0240">DNA-directed RNA polymerase</keyword>
<dbReference type="SUPFAM" id="SSF50249">
    <property type="entry name" value="Nucleic acid-binding proteins"/>
    <property type="match status" value="1"/>
</dbReference>
<name>A0A4Q2VQN3_FUSOX</name>
<comment type="function">
    <text evidence="6">DNA-dependent RNA polymerase which catalyzes the transcription of DNA into RNA using the four ribonucleoside triphosphates as substrates.</text>
</comment>
<keyword evidence="5 6" id="KW-0539">Nucleus</keyword>
<dbReference type="GO" id="GO:0005666">
    <property type="term" value="C:RNA polymerase III complex"/>
    <property type="evidence" value="ECO:0007669"/>
    <property type="project" value="UniProtKB-ARBA"/>
</dbReference>
<dbReference type="FunFam" id="3.30.1490.120:FF:000001">
    <property type="entry name" value="DNA-directed RNA polymerase II subunit RPB7"/>
    <property type="match status" value="1"/>
</dbReference>
<evidence type="ECO:0000256" key="4">
    <source>
        <dbReference type="ARBA" id="ARBA00023163"/>
    </source>
</evidence>
<comment type="similarity">
    <text evidence="2">Belongs to the eukaryotic RPB7/RPC8 RNA polymerase subunit family.</text>
</comment>
<dbReference type="GO" id="GO:0006384">
    <property type="term" value="P:transcription initiation at RNA polymerase III promoter"/>
    <property type="evidence" value="ECO:0007669"/>
    <property type="project" value="TreeGrafter"/>
</dbReference>
<dbReference type="PANTHER" id="PTHR12709">
    <property type="entry name" value="DNA-DIRECTED RNA POLYMERASE II, III"/>
    <property type="match status" value="1"/>
</dbReference>
<organism evidence="9 10">
    <name type="scientific">Fusarium oxysporum f. sp. narcissi</name>
    <dbReference type="NCBI Taxonomy" id="451672"/>
    <lineage>
        <taxon>Eukaryota</taxon>
        <taxon>Fungi</taxon>
        <taxon>Dikarya</taxon>
        <taxon>Ascomycota</taxon>
        <taxon>Pezizomycotina</taxon>
        <taxon>Sordariomycetes</taxon>
        <taxon>Hypocreomycetidae</taxon>
        <taxon>Hypocreales</taxon>
        <taxon>Nectriaceae</taxon>
        <taxon>Fusarium</taxon>
        <taxon>Fusarium oxysporum species complex</taxon>
    </lineage>
</organism>
<dbReference type="EMBL" id="MQTW01000057">
    <property type="protein sequence ID" value="RYC88883.1"/>
    <property type="molecule type" value="Genomic_DNA"/>
</dbReference>
<dbReference type="Pfam" id="PF08292">
    <property type="entry name" value="RNA_pol_Rbc25"/>
    <property type="match status" value="1"/>
</dbReference>
<comment type="subcellular location">
    <subcellularLocation>
        <location evidence="1 6">Nucleus</location>
    </subcellularLocation>
</comment>
<evidence type="ECO:0000256" key="2">
    <source>
        <dbReference type="ARBA" id="ARBA00009307"/>
    </source>
</evidence>
<keyword evidence="4 6" id="KW-0804">Transcription</keyword>
<dbReference type="AlphaFoldDB" id="A0A4Q2VQN3"/>
<dbReference type="FunFam" id="2.40.50.140:FF:000221">
    <property type="entry name" value="DNA-directed RNA polymerase III subunit"/>
    <property type="match status" value="1"/>
</dbReference>
<dbReference type="PANTHER" id="PTHR12709:SF1">
    <property type="entry name" value="DNA-DIRECTED RNA POLYMERASE III SUBUNIT RPC8"/>
    <property type="match status" value="1"/>
</dbReference>
<evidence type="ECO:0000259" key="8">
    <source>
        <dbReference type="Pfam" id="PF08292"/>
    </source>
</evidence>
<dbReference type="InterPro" id="IPR013238">
    <property type="entry name" value="RNA_pol_III_Rbc25"/>
</dbReference>
<dbReference type="InterPro" id="IPR012340">
    <property type="entry name" value="NA-bd_OB-fold"/>
</dbReference>
<evidence type="ECO:0000256" key="5">
    <source>
        <dbReference type="ARBA" id="ARBA00023242"/>
    </source>
</evidence>
<sequence length="231" mass="26504">MIERRKELPLERQTVTNFPVHSSHEDSYWRISPALGVPMFILTKIADLVQIAPEDFSKRSIDAIEDNINAKYSNKVIQKIGLCICLYDLQWASEGLIGHGTGLVNVNTEFRMVVFRPFKGEVMIGRIRSSTPAGINLRTDFFDDIFVPFEELPEGAEYNHSEQLWIWNLDEDRLFYDNHEMVRFQVIDEEWHDQAPAGPTQAEDSPLKTPYRIKASMAAEGLGVCLWWDGA</sequence>
<accession>A0A4Q2VQN3</accession>
<proteinExistence type="inferred from homology"/>
<dbReference type="Gene3D" id="2.40.50.140">
    <property type="entry name" value="Nucleic acid-binding proteins"/>
    <property type="match status" value="1"/>
</dbReference>
<evidence type="ECO:0000256" key="3">
    <source>
        <dbReference type="ARBA" id="ARBA00022478"/>
    </source>
</evidence>
<dbReference type="InterPro" id="IPR045113">
    <property type="entry name" value="Rpb7-like"/>
</dbReference>
<dbReference type="CDD" id="cd04330">
    <property type="entry name" value="RNAP_III_Rpc25_N"/>
    <property type="match status" value="1"/>
</dbReference>
<dbReference type="InterPro" id="IPR036898">
    <property type="entry name" value="RNA_pol_Rpb7-like_N_sf"/>
</dbReference>
<evidence type="ECO:0000256" key="6">
    <source>
        <dbReference type="RuleBase" id="RU369086"/>
    </source>
</evidence>
<dbReference type="InterPro" id="IPR005576">
    <property type="entry name" value="Rpb7-like_N"/>
</dbReference>
<evidence type="ECO:0000313" key="10">
    <source>
        <dbReference type="Proteomes" id="UP000290540"/>
    </source>
</evidence>
<dbReference type="Proteomes" id="UP000290540">
    <property type="component" value="Unassembled WGS sequence"/>
</dbReference>
<dbReference type="SUPFAM" id="SSF88798">
    <property type="entry name" value="N-terminal, heterodimerisation domain of RBP7 (RpoE)"/>
    <property type="match status" value="1"/>
</dbReference>
<dbReference type="Pfam" id="PF03876">
    <property type="entry name" value="SHS2_Rpb7-N"/>
    <property type="match status" value="1"/>
</dbReference>
<evidence type="ECO:0000259" key="7">
    <source>
        <dbReference type="Pfam" id="PF03876"/>
    </source>
</evidence>
<feature type="domain" description="RNA polymerase III subunit Rpc25" evidence="8">
    <location>
        <begin position="121"/>
        <end position="228"/>
    </location>
</feature>
<reference evidence="9 10" key="1">
    <citation type="submission" date="2016-12" db="EMBL/GenBank/DDBJ databases">
        <title>Draft genome sequence of Fusarium oxysporum causing rot on Narcissus.</title>
        <authorList>
            <person name="Armitage A.D."/>
            <person name="Taylor A."/>
            <person name="Clarkson J.P."/>
            <person name="Harrison R.J."/>
            <person name="Jackson A.C."/>
        </authorList>
    </citation>
    <scope>NUCLEOTIDE SEQUENCE [LARGE SCALE GENOMIC DNA]</scope>
    <source>
        <strain evidence="9 10">N139</strain>
    </source>
</reference>
<evidence type="ECO:0000313" key="9">
    <source>
        <dbReference type="EMBL" id="RYC88883.1"/>
    </source>
</evidence>
<dbReference type="Gene3D" id="3.30.1490.120">
    <property type="entry name" value="RNA polymerase Rpb7-like, N-terminal domain"/>
    <property type="match status" value="1"/>
</dbReference>